<dbReference type="EMBL" id="MU276286">
    <property type="protein sequence ID" value="KAI0039588.1"/>
    <property type="molecule type" value="Genomic_DNA"/>
</dbReference>
<evidence type="ECO:0000313" key="2">
    <source>
        <dbReference type="Proteomes" id="UP000814033"/>
    </source>
</evidence>
<evidence type="ECO:0000313" key="1">
    <source>
        <dbReference type="EMBL" id="KAI0039588.1"/>
    </source>
</evidence>
<gene>
    <name evidence="1" type="ORF">FA95DRAFT_1612460</name>
</gene>
<comment type="caution">
    <text evidence="1">The sequence shown here is derived from an EMBL/GenBank/DDBJ whole genome shotgun (WGS) entry which is preliminary data.</text>
</comment>
<reference evidence="1" key="2">
    <citation type="journal article" date="2022" name="New Phytol.">
        <title>Evolutionary transition to the ectomycorrhizal habit in the genomes of a hyperdiverse lineage of mushroom-forming fungi.</title>
        <authorList>
            <person name="Looney B."/>
            <person name="Miyauchi S."/>
            <person name="Morin E."/>
            <person name="Drula E."/>
            <person name="Courty P.E."/>
            <person name="Kohler A."/>
            <person name="Kuo A."/>
            <person name="LaButti K."/>
            <person name="Pangilinan J."/>
            <person name="Lipzen A."/>
            <person name="Riley R."/>
            <person name="Andreopoulos W."/>
            <person name="He G."/>
            <person name="Johnson J."/>
            <person name="Nolan M."/>
            <person name="Tritt A."/>
            <person name="Barry K.W."/>
            <person name="Grigoriev I.V."/>
            <person name="Nagy L.G."/>
            <person name="Hibbett D."/>
            <person name="Henrissat B."/>
            <person name="Matheny P.B."/>
            <person name="Labbe J."/>
            <person name="Martin F.M."/>
        </authorList>
    </citation>
    <scope>NUCLEOTIDE SEQUENCE</scope>
    <source>
        <strain evidence="1">FP105234-sp</strain>
    </source>
</reference>
<proteinExistence type="predicted"/>
<accession>A0ACB8R6F9</accession>
<keyword evidence="2" id="KW-1185">Reference proteome</keyword>
<reference evidence="1" key="1">
    <citation type="submission" date="2021-02" db="EMBL/GenBank/DDBJ databases">
        <authorList>
            <consortium name="DOE Joint Genome Institute"/>
            <person name="Ahrendt S."/>
            <person name="Looney B.P."/>
            <person name="Miyauchi S."/>
            <person name="Morin E."/>
            <person name="Drula E."/>
            <person name="Courty P.E."/>
            <person name="Chicoki N."/>
            <person name="Fauchery L."/>
            <person name="Kohler A."/>
            <person name="Kuo A."/>
            <person name="Labutti K."/>
            <person name="Pangilinan J."/>
            <person name="Lipzen A."/>
            <person name="Riley R."/>
            <person name="Andreopoulos W."/>
            <person name="He G."/>
            <person name="Johnson J."/>
            <person name="Barry K.W."/>
            <person name="Grigoriev I.V."/>
            <person name="Nagy L."/>
            <person name="Hibbett D."/>
            <person name="Henrissat B."/>
            <person name="Matheny P.B."/>
            <person name="Labbe J."/>
            <person name="Martin F."/>
        </authorList>
    </citation>
    <scope>NUCLEOTIDE SEQUENCE</scope>
    <source>
        <strain evidence="1">FP105234-sp</strain>
    </source>
</reference>
<dbReference type="Proteomes" id="UP000814033">
    <property type="component" value="Unassembled WGS sequence"/>
</dbReference>
<organism evidence="1 2">
    <name type="scientific">Auriscalpium vulgare</name>
    <dbReference type="NCBI Taxonomy" id="40419"/>
    <lineage>
        <taxon>Eukaryota</taxon>
        <taxon>Fungi</taxon>
        <taxon>Dikarya</taxon>
        <taxon>Basidiomycota</taxon>
        <taxon>Agaricomycotina</taxon>
        <taxon>Agaricomycetes</taxon>
        <taxon>Russulales</taxon>
        <taxon>Auriscalpiaceae</taxon>
        <taxon>Auriscalpium</taxon>
    </lineage>
</organism>
<name>A0ACB8R6F9_9AGAM</name>
<sequence length="198" mass="21454">MPRNIANHRPSSVERHLFISQRPEHARRRHPASSPCLTTPTFSCIRNNFNTILYVPYRDDAVAGADEEQVHRVSSSSYTAWRSGSTSHVTVESVFGEKTRIVNRNFPGGQADLATFAAVGTTALVVLNLRGDRLFSSSEAASACSSSQASSTSRPSVRLPPPSHPPRFLTRVLGVVTLWASGALLRNFSAVLGAHLSS</sequence>
<protein>
    <submittedName>
        <fullName evidence="1">Uncharacterized protein</fullName>
    </submittedName>
</protein>